<name>A0A7L7Z2J1_9MICO</name>
<evidence type="ECO:0000313" key="3">
    <source>
        <dbReference type="Proteomes" id="UP000516660"/>
    </source>
</evidence>
<dbReference type="AlphaFoldDB" id="A0A7L7Z2J1"/>
<reference evidence="2 3" key="1">
    <citation type="submission" date="2020-08" db="EMBL/GenBank/DDBJ databases">
        <title>Description of Clavibacter zhangzhiyonge sp. nov., a phytopathogenic actinobacterium isolated from barley seeds, causing leaf brown spot and decline.</title>
        <authorList>
            <person name="Tian Q."/>
            <person name="Chuan J."/>
            <person name="Zhao W."/>
            <person name="Li X."/>
        </authorList>
    </citation>
    <scope>NUCLEOTIDE SEQUENCE [LARGE SCALE GENOMIC DNA]</scope>
    <source>
        <strain evidence="2 3">DM1</strain>
    </source>
</reference>
<dbReference type="EMBL" id="CP061274">
    <property type="protein sequence ID" value="QOD43891.1"/>
    <property type="molecule type" value="Genomic_DNA"/>
</dbReference>
<evidence type="ECO:0000313" key="2">
    <source>
        <dbReference type="EMBL" id="QOD43891.1"/>
    </source>
</evidence>
<dbReference type="SUPFAM" id="SSF52141">
    <property type="entry name" value="Uracil-DNA glycosylase-like"/>
    <property type="match status" value="1"/>
</dbReference>
<accession>A0A7L7Z2J1</accession>
<evidence type="ECO:0000256" key="1">
    <source>
        <dbReference type="SAM" id="MobiDB-lite"/>
    </source>
</evidence>
<dbReference type="CDD" id="cd10035">
    <property type="entry name" value="UDG_like"/>
    <property type="match status" value="1"/>
</dbReference>
<protein>
    <submittedName>
        <fullName evidence="2">Uracil-DNA glycosylase</fullName>
    </submittedName>
</protein>
<feature type="region of interest" description="Disordered" evidence="1">
    <location>
        <begin position="1"/>
        <end position="24"/>
    </location>
</feature>
<sequence>MTRRMADDDFRTSQEDTAETAPHMAPINAFVAAISEPDPEGFVPRIAPHHGGTDARVLSVLRDPGPATQVGVGSGFLSIENDDPTAERQAALFSEHGIRDRDVMPWNAYPWYINAAPDAAQGRVGARALVELVALLPDLEVVLLQGRDAERIWRYAVELDGTLAEGIRFPVVATIHPGRQALFHPDPEVRAERQERQATAFAEVGSILARGRAS</sequence>
<dbReference type="RefSeq" id="WP_191147827.1">
    <property type="nucleotide sequence ID" value="NZ_CP061274.1"/>
</dbReference>
<organism evidence="2 3">
    <name type="scientific">Clavibacter zhangzhiyongii</name>
    <dbReference type="NCBI Taxonomy" id="2768071"/>
    <lineage>
        <taxon>Bacteria</taxon>
        <taxon>Bacillati</taxon>
        <taxon>Actinomycetota</taxon>
        <taxon>Actinomycetes</taxon>
        <taxon>Micrococcales</taxon>
        <taxon>Microbacteriaceae</taxon>
        <taxon>Clavibacter</taxon>
    </lineage>
</organism>
<feature type="compositionally biased region" description="Basic and acidic residues" evidence="1">
    <location>
        <begin position="1"/>
        <end position="14"/>
    </location>
</feature>
<keyword evidence="3" id="KW-1185">Reference proteome</keyword>
<dbReference type="InterPro" id="IPR036895">
    <property type="entry name" value="Uracil-DNA_glycosylase-like_sf"/>
</dbReference>
<dbReference type="Proteomes" id="UP000516660">
    <property type="component" value="Chromosome"/>
</dbReference>
<proteinExistence type="predicted"/>
<dbReference type="KEGG" id="czh:H9X71_00480"/>
<gene>
    <name evidence="2" type="ORF">H9X71_00480</name>
</gene>